<protein>
    <submittedName>
        <fullName evidence="10">Peptidoglycan endopeptidase</fullName>
    </submittedName>
</protein>
<evidence type="ECO:0000313" key="11">
    <source>
        <dbReference type="Proteomes" id="UP000294292"/>
    </source>
</evidence>
<dbReference type="InterPro" id="IPR018392">
    <property type="entry name" value="LysM"/>
</dbReference>
<evidence type="ECO:0000259" key="9">
    <source>
        <dbReference type="PROSITE" id="PS51935"/>
    </source>
</evidence>
<feature type="domain" description="LysM" evidence="8">
    <location>
        <begin position="92"/>
        <end position="135"/>
    </location>
</feature>
<dbReference type="OrthoDB" id="9813368at2"/>
<dbReference type="PANTHER" id="PTHR33734:SF22">
    <property type="entry name" value="MEMBRANE-BOUND LYTIC MUREIN TRANSGLYCOSYLASE D"/>
    <property type="match status" value="1"/>
</dbReference>
<feature type="domain" description="LysM" evidence="8">
    <location>
        <begin position="161"/>
        <end position="204"/>
    </location>
</feature>
<dbReference type="AlphaFoldDB" id="A0A4P7A0U6"/>
<dbReference type="PROSITE" id="PS51782">
    <property type="entry name" value="LYSM"/>
    <property type="match status" value="4"/>
</dbReference>
<feature type="domain" description="LysM" evidence="8">
    <location>
        <begin position="26"/>
        <end position="69"/>
    </location>
</feature>
<evidence type="ECO:0000256" key="1">
    <source>
        <dbReference type="ARBA" id="ARBA00007074"/>
    </source>
</evidence>
<dbReference type="Pfam" id="PF01476">
    <property type="entry name" value="LysM"/>
    <property type="match status" value="4"/>
</dbReference>
<dbReference type="RefSeq" id="WP_134210598.1">
    <property type="nucleotide sequence ID" value="NZ_CP038015.1"/>
</dbReference>
<keyword evidence="5" id="KW-0378">Hydrolase</keyword>
<dbReference type="Proteomes" id="UP000294292">
    <property type="component" value="Chromosome"/>
</dbReference>
<evidence type="ECO:0000256" key="6">
    <source>
        <dbReference type="ARBA" id="ARBA00022807"/>
    </source>
</evidence>
<evidence type="ECO:0000256" key="4">
    <source>
        <dbReference type="ARBA" id="ARBA00022737"/>
    </source>
</evidence>
<keyword evidence="7" id="KW-0961">Cell wall biogenesis/degradation</keyword>
<evidence type="ECO:0000259" key="8">
    <source>
        <dbReference type="PROSITE" id="PS51782"/>
    </source>
</evidence>
<keyword evidence="3" id="KW-0732">Signal</keyword>
<keyword evidence="11" id="KW-1185">Reference proteome</keyword>
<reference evidence="10 11" key="1">
    <citation type="submission" date="2019-03" db="EMBL/GenBank/DDBJ databases">
        <title>Complete genome sequence of Paenisporosarcina antarctica CGMCC 1.6503T.</title>
        <authorList>
            <person name="Rong J.-C."/>
            <person name="Chi N.-Y."/>
            <person name="Zhang Q.-F."/>
        </authorList>
    </citation>
    <scope>NUCLEOTIDE SEQUENCE [LARGE SCALE GENOMIC DNA]</scope>
    <source>
        <strain evidence="10 11">CGMCC 1.6503</strain>
    </source>
</reference>
<dbReference type="GO" id="GO:0006508">
    <property type="term" value="P:proteolysis"/>
    <property type="evidence" value="ECO:0007669"/>
    <property type="project" value="UniProtKB-KW"/>
</dbReference>
<evidence type="ECO:0000256" key="2">
    <source>
        <dbReference type="ARBA" id="ARBA00022670"/>
    </source>
</evidence>
<dbReference type="PROSITE" id="PS51935">
    <property type="entry name" value="NLPC_P60"/>
    <property type="match status" value="1"/>
</dbReference>
<keyword evidence="6" id="KW-0788">Thiol protease</keyword>
<dbReference type="InterPro" id="IPR000064">
    <property type="entry name" value="NLP_P60_dom"/>
</dbReference>
<feature type="domain" description="NlpC/P60" evidence="9">
    <location>
        <begin position="296"/>
        <end position="416"/>
    </location>
</feature>
<dbReference type="PANTHER" id="PTHR33734">
    <property type="entry name" value="LYSM DOMAIN-CONTAINING GPI-ANCHORED PROTEIN 2"/>
    <property type="match status" value="1"/>
</dbReference>
<organism evidence="10 11">
    <name type="scientific">Paenisporosarcina antarctica</name>
    <dbReference type="NCBI Taxonomy" id="417367"/>
    <lineage>
        <taxon>Bacteria</taxon>
        <taxon>Bacillati</taxon>
        <taxon>Bacillota</taxon>
        <taxon>Bacilli</taxon>
        <taxon>Bacillales</taxon>
        <taxon>Caryophanaceae</taxon>
        <taxon>Paenisporosarcina</taxon>
    </lineage>
</organism>
<keyword evidence="2" id="KW-0645">Protease</keyword>
<dbReference type="InterPro" id="IPR036779">
    <property type="entry name" value="LysM_dom_sf"/>
</dbReference>
<dbReference type="Gene3D" id="3.10.350.10">
    <property type="entry name" value="LysM domain"/>
    <property type="match status" value="4"/>
</dbReference>
<dbReference type="GO" id="GO:0008932">
    <property type="term" value="F:lytic endotransglycosylase activity"/>
    <property type="evidence" value="ECO:0007669"/>
    <property type="project" value="TreeGrafter"/>
</dbReference>
<feature type="domain" description="LysM" evidence="8">
    <location>
        <begin position="230"/>
        <end position="273"/>
    </location>
</feature>
<keyword evidence="4" id="KW-0677">Repeat</keyword>
<evidence type="ECO:0000313" key="10">
    <source>
        <dbReference type="EMBL" id="QBP42029.1"/>
    </source>
</evidence>
<dbReference type="CDD" id="cd00118">
    <property type="entry name" value="LysM"/>
    <property type="match status" value="4"/>
</dbReference>
<evidence type="ECO:0000256" key="7">
    <source>
        <dbReference type="ARBA" id="ARBA00023316"/>
    </source>
</evidence>
<dbReference type="GO" id="GO:0071555">
    <property type="term" value="P:cell wall organization"/>
    <property type="evidence" value="ECO:0007669"/>
    <property type="project" value="UniProtKB-KW"/>
</dbReference>
<name>A0A4P7A0U6_9BACL</name>
<sequence length="419" mass="43882">MKKIAFSALATTALATMISVGDTEASSYSVKSGDSLWKIAAANGTTISQIKELNNLKSDTIFPRQSLLLASTGTTQTASAAPSKTQASSNTTTYTIKSGDTLGRIALDHKTTVTNIQKLNNISSHIIHPGQVITISGTAVAATKAPSAPAKTVTPVATATSTYVVKSGDTLGRIANLHNTTVTNIQQLNNITSHIIYPRQVLKVSGKASAAPVAVAPKPAPVASAKPGNSVYSIVSGDTLSGIAYRHRVTVDQIMSWNNLTSTALRIGQKLSIGGSGEVAPVAAPTPVPATPVAGSSLYQKVINVAKPLQGIPYVWGGSSTSGFDCSGYIYYVYKQAGLDVSRTNTTGFDARSYDISNPVPGDLVFFSNTYRPGISHMGIYIGNNQFIHAGGDRVQITSLSNSYWGGKFTGFKRLYAAD</sequence>
<dbReference type="SUPFAM" id="SSF54001">
    <property type="entry name" value="Cysteine proteinases"/>
    <property type="match status" value="1"/>
</dbReference>
<dbReference type="Gene3D" id="3.90.1720.10">
    <property type="entry name" value="endopeptidase domain like (from Nostoc punctiforme)"/>
    <property type="match status" value="1"/>
</dbReference>
<gene>
    <name evidence="10" type="ORF">E2636_13115</name>
</gene>
<dbReference type="Pfam" id="PF00877">
    <property type="entry name" value="NLPC_P60"/>
    <property type="match status" value="1"/>
</dbReference>
<dbReference type="GO" id="GO:0008234">
    <property type="term" value="F:cysteine-type peptidase activity"/>
    <property type="evidence" value="ECO:0007669"/>
    <property type="project" value="UniProtKB-KW"/>
</dbReference>
<comment type="similarity">
    <text evidence="1">Belongs to the peptidase C40 family.</text>
</comment>
<dbReference type="SMART" id="SM00257">
    <property type="entry name" value="LysM"/>
    <property type="match status" value="4"/>
</dbReference>
<accession>A0A4P7A0U6</accession>
<evidence type="ECO:0000256" key="3">
    <source>
        <dbReference type="ARBA" id="ARBA00022729"/>
    </source>
</evidence>
<dbReference type="KEGG" id="panc:E2636_13115"/>
<dbReference type="SUPFAM" id="SSF54106">
    <property type="entry name" value="LysM domain"/>
    <property type="match status" value="4"/>
</dbReference>
<dbReference type="EMBL" id="CP038015">
    <property type="protein sequence ID" value="QBP42029.1"/>
    <property type="molecule type" value="Genomic_DNA"/>
</dbReference>
<proteinExistence type="inferred from homology"/>
<evidence type="ECO:0000256" key="5">
    <source>
        <dbReference type="ARBA" id="ARBA00022801"/>
    </source>
</evidence>
<dbReference type="InterPro" id="IPR038765">
    <property type="entry name" value="Papain-like_cys_pep_sf"/>
</dbReference>